<dbReference type="Proteomes" id="UP000661691">
    <property type="component" value="Unassembled WGS sequence"/>
</dbReference>
<dbReference type="InterPro" id="IPR016195">
    <property type="entry name" value="Pol/histidinol_Pase-like"/>
</dbReference>
<organism evidence="2 3">
    <name type="scientific">Polycladospora coralii</name>
    <dbReference type="NCBI Taxonomy" id="2771432"/>
    <lineage>
        <taxon>Bacteria</taxon>
        <taxon>Bacillati</taxon>
        <taxon>Bacillota</taxon>
        <taxon>Bacilli</taxon>
        <taxon>Bacillales</taxon>
        <taxon>Thermoactinomycetaceae</taxon>
        <taxon>Polycladospora</taxon>
    </lineage>
</organism>
<dbReference type="EMBL" id="JACXAH010000002">
    <property type="protein sequence ID" value="MBD1371244.1"/>
    <property type="molecule type" value="Genomic_DNA"/>
</dbReference>
<accession>A0A926NCU5</accession>
<name>A0A926NCU5_9BACL</name>
<sequence length="286" mass="32430">MERRVDLHTHTTASDGILTPEKVVRRAASKGLLAIAITDHDTVSGIEEAQKTGDEVGVEILPGVELSTLWKGTEVHILGYGIDFHNTEFKRLLEKQRNVRKIRNEMMIARLNDLGIPITLAEVNARKRPEMKDLNVGRPHIAEVLMERGVVSSVTEAFERFLGKDGMAYVTPKRISPLDAISLVHQFGGAAVLAHPGLYDQDEIIPILAEQQLDGMEVDYPEHNEKKRTHYRQLAEKYQLLQTAGSDFHGERHGKMYHADIGSDYVTYQVYLQLKKRIQRLNHMHK</sequence>
<proteinExistence type="predicted"/>
<protein>
    <submittedName>
        <fullName evidence="2">PHP domain-containing protein</fullName>
    </submittedName>
</protein>
<dbReference type="RefSeq" id="WP_191141433.1">
    <property type="nucleotide sequence ID" value="NZ_JACXAH010000002.1"/>
</dbReference>
<dbReference type="PANTHER" id="PTHR42924:SF3">
    <property type="entry name" value="POLYMERASE_HISTIDINOL PHOSPHATASE N-TERMINAL DOMAIN-CONTAINING PROTEIN"/>
    <property type="match status" value="1"/>
</dbReference>
<feature type="domain" description="Polymerase/histidinol phosphatase N-terminal" evidence="1">
    <location>
        <begin position="5"/>
        <end position="70"/>
    </location>
</feature>
<dbReference type="GO" id="GO:0004534">
    <property type="term" value="F:5'-3' RNA exonuclease activity"/>
    <property type="evidence" value="ECO:0007669"/>
    <property type="project" value="TreeGrafter"/>
</dbReference>
<dbReference type="CDD" id="cd07438">
    <property type="entry name" value="PHP_HisPPase_AMP"/>
    <property type="match status" value="1"/>
</dbReference>
<dbReference type="Gene3D" id="1.10.150.650">
    <property type="match status" value="1"/>
</dbReference>
<dbReference type="SMART" id="SM00481">
    <property type="entry name" value="POLIIIAc"/>
    <property type="match status" value="1"/>
</dbReference>
<evidence type="ECO:0000259" key="1">
    <source>
        <dbReference type="SMART" id="SM00481"/>
    </source>
</evidence>
<gene>
    <name evidence="2" type="ORF">IC620_02585</name>
</gene>
<evidence type="ECO:0000313" key="3">
    <source>
        <dbReference type="Proteomes" id="UP000661691"/>
    </source>
</evidence>
<dbReference type="GO" id="GO:0035312">
    <property type="term" value="F:5'-3' DNA exonuclease activity"/>
    <property type="evidence" value="ECO:0007669"/>
    <property type="project" value="TreeGrafter"/>
</dbReference>
<dbReference type="InterPro" id="IPR052018">
    <property type="entry name" value="PHP_domain"/>
</dbReference>
<reference evidence="2" key="1">
    <citation type="submission" date="2020-09" db="EMBL/GenBank/DDBJ databases">
        <title>A novel bacterium of genus Hazenella, isolated from South China Sea.</title>
        <authorList>
            <person name="Huang H."/>
            <person name="Mo K."/>
            <person name="Hu Y."/>
        </authorList>
    </citation>
    <scope>NUCLEOTIDE SEQUENCE</scope>
    <source>
        <strain evidence="2">IB182357</strain>
    </source>
</reference>
<dbReference type="Pfam" id="PF02811">
    <property type="entry name" value="PHP"/>
    <property type="match status" value="1"/>
</dbReference>
<evidence type="ECO:0000313" key="2">
    <source>
        <dbReference type="EMBL" id="MBD1371244.1"/>
    </source>
</evidence>
<dbReference type="Gene3D" id="3.20.20.140">
    <property type="entry name" value="Metal-dependent hydrolases"/>
    <property type="match status" value="1"/>
</dbReference>
<dbReference type="InterPro" id="IPR004013">
    <property type="entry name" value="PHP_dom"/>
</dbReference>
<dbReference type="AlphaFoldDB" id="A0A926NCU5"/>
<dbReference type="InterPro" id="IPR003141">
    <property type="entry name" value="Pol/His_phosphatase_N"/>
</dbReference>
<keyword evidence="3" id="KW-1185">Reference proteome</keyword>
<dbReference type="PANTHER" id="PTHR42924">
    <property type="entry name" value="EXONUCLEASE"/>
    <property type="match status" value="1"/>
</dbReference>
<dbReference type="SUPFAM" id="SSF89550">
    <property type="entry name" value="PHP domain-like"/>
    <property type="match status" value="1"/>
</dbReference>
<comment type="caution">
    <text evidence="2">The sequence shown here is derived from an EMBL/GenBank/DDBJ whole genome shotgun (WGS) entry which is preliminary data.</text>
</comment>